<proteinExistence type="predicted"/>
<protein>
    <submittedName>
        <fullName evidence="1">Unnamed protein product</fullName>
    </submittedName>
</protein>
<evidence type="ECO:0000313" key="1">
    <source>
        <dbReference type="EMBL" id="GME91011.1"/>
    </source>
</evidence>
<keyword evidence="2" id="KW-1185">Reference proteome</keyword>
<comment type="caution">
    <text evidence="1">The sequence shown here is derived from an EMBL/GenBank/DDBJ whole genome shotgun (WGS) entry which is preliminary data.</text>
</comment>
<name>A0ACB5TMJ7_CANBO</name>
<evidence type="ECO:0000313" key="2">
    <source>
        <dbReference type="Proteomes" id="UP001165101"/>
    </source>
</evidence>
<dbReference type="Proteomes" id="UP001165101">
    <property type="component" value="Unassembled WGS sequence"/>
</dbReference>
<dbReference type="EMBL" id="BSXV01000888">
    <property type="protein sequence ID" value="GME91011.1"/>
    <property type="molecule type" value="Genomic_DNA"/>
</dbReference>
<reference evidence="1" key="1">
    <citation type="submission" date="2023-04" db="EMBL/GenBank/DDBJ databases">
        <title>Candida boidinii NBRC 1967.</title>
        <authorList>
            <person name="Ichikawa N."/>
            <person name="Sato H."/>
            <person name="Tonouchi N."/>
        </authorList>
    </citation>
    <scope>NUCLEOTIDE SEQUENCE</scope>
    <source>
        <strain evidence="1">NBRC 1967</strain>
    </source>
</reference>
<sequence>MDREIALLTDKDPWFSVLNKSLNDSKDLLSQILHVDFEKESTIRTYKDGSTDYNFYSKGISVFTTKGDDQDIVDSIDFYLIQTKSTSLMKVVTDELNLPLNISREDTGQSLVEKFGEPSEKGGGMDKGAMDIWLRWNYLQVEINEKSWNSAQTSKVKSITIFKEK</sequence>
<gene>
    <name evidence="1" type="ORF">Cboi01_000211100</name>
</gene>
<organism evidence="1 2">
    <name type="scientific">Candida boidinii</name>
    <name type="common">Yeast</name>
    <dbReference type="NCBI Taxonomy" id="5477"/>
    <lineage>
        <taxon>Eukaryota</taxon>
        <taxon>Fungi</taxon>
        <taxon>Dikarya</taxon>
        <taxon>Ascomycota</taxon>
        <taxon>Saccharomycotina</taxon>
        <taxon>Pichiomycetes</taxon>
        <taxon>Pichiales</taxon>
        <taxon>Pichiaceae</taxon>
        <taxon>Ogataea</taxon>
        <taxon>Ogataea/Candida clade</taxon>
    </lineage>
</organism>
<accession>A0ACB5TMJ7</accession>